<evidence type="ECO:0000259" key="1">
    <source>
        <dbReference type="Pfam" id="PF22891"/>
    </source>
</evidence>
<dbReference type="EMBL" id="AUZY01012521">
    <property type="protein sequence ID" value="EQD29603.1"/>
    <property type="molecule type" value="Genomic_DNA"/>
</dbReference>
<sequence>MTVTHLSIYGDTVSIIGDYISIEYGKEAVMRLIAGSKQRTVYQYLEKQIGNIKLKKFEESFR</sequence>
<dbReference type="InterPro" id="IPR036612">
    <property type="entry name" value="KH_dom_type_1_sf"/>
</dbReference>
<gene>
    <name evidence="2" type="ORF">B1B_18692</name>
</gene>
<organism evidence="2">
    <name type="scientific">mine drainage metagenome</name>
    <dbReference type="NCBI Taxonomy" id="410659"/>
    <lineage>
        <taxon>unclassified sequences</taxon>
        <taxon>metagenomes</taxon>
        <taxon>ecological metagenomes</taxon>
    </lineage>
</organism>
<dbReference type="Gene3D" id="3.30.1370.10">
    <property type="entry name" value="K Homology domain, type 1"/>
    <property type="match status" value="1"/>
</dbReference>
<feature type="domain" description="PNO1 second type I KH" evidence="1">
    <location>
        <begin position="1"/>
        <end position="48"/>
    </location>
</feature>
<accession>T0Y8Z7</accession>
<dbReference type="AlphaFoldDB" id="T0Y8Z7"/>
<dbReference type="GO" id="GO:0003723">
    <property type="term" value="F:RNA binding"/>
    <property type="evidence" value="ECO:0007669"/>
    <property type="project" value="InterPro"/>
</dbReference>
<dbReference type="Pfam" id="PF22891">
    <property type="entry name" value="KH_PNO1_2nd"/>
    <property type="match status" value="1"/>
</dbReference>
<dbReference type="SUPFAM" id="SSF54791">
    <property type="entry name" value="Eukaryotic type KH-domain (KH-domain type I)"/>
    <property type="match status" value="1"/>
</dbReference>
<evidence type="ECO:0000313" key="2">
    <source>
        <dbReference type="EMBL" id="EQD29603.1"/>
    </source>
</evidence>
<dbReference type="InterPro" id="IPR055211">
    <property type="entry name" value="KH_PNO1_2nd"/>
</dbReference>
<reference evidence="2" key="1">
    <citation type="submission" date="2013-08" db="EMBL/GenBank/DDBJ databases">
        <authorList>
            <person name="Mendez C."/>
            <person name="Richter M."/>
            <person name="Ferrer M."/>
            <person name="Sanchez J."/>
        </authorList>
    </citation>
    <scope>NUCLEOTIDE SEQUENCE</scope>
</reference>
<proteinExistence type="predicted"/>
<name>T0Y8Z7_9ZZZZ</name>
<protein>
    <submittedName>
        <fullName evidence="2">RNA-processing protein</fullName>
    </submittedName>
</protein>
<reference evidence="2" key="2">
    <citation type="journal article" date="2014" name="ISME J.">
        <title>Microbial stratification in low pH oxic and suboxic macroscopic growths along an acid mine drainage.</title>
        <authorList>
            <person name="Mendez-Garcia C."/>
            <person name="Mesa V."/>
            <person name="Sprenger R.R."/>
            <person name="Richter M."/>
            <person name="Diez M.S."/>
            <person name="Solano J."/>
            <person name="Bargiela R."/>
            <person name="Golyshina O.V."/>
            <person name="Manteca A."/>
            <person name="Ramos J.L."/>
            <person name="Gallego J.R."/>
            <person name="Llorente I."/>
            <person name="Martins Dos Santos V.A."/>
            <person name="Jensen O.N."/>
            <person name="Pelaez A.I."/>
            <person name="Sanchez J."/>
            <person name="Ferrer M."/>
        </authorList>
    </citation>
    <scope>NUCLEOTIDE SEQUENCE</scope>
</reference>
<comment type="caution">
    <text evidence="2">The sequence shown here is derived from an EMBL/GenBank/DDBJ whole genome shotgun (WGS) entry which is preliminary data.</text>
</comment>